<comment type="caution">
    <text evidence="1">The sequence shown here is derived from an EMBL/GenBank/DDBJ whole genome shotgun (WGS) entry which is preliminary data.</text>
</comment>
<gene>
    <name evidence="1" type="ORF">B5M42_08465</name>
</gene>
<keyword evidence="2" id="KW-1185">Reference proteome</keyword>
<dbReference type="RefSeq" id="WP_134751716.1">
    <property type="nucleotide sequence ID" value="NZ_MYFO02000011.1"/>
</dbReference>
<dbReference type="InterPro" id="IPR045527">
    <property type="entry name" value="DUF6470"/>
</dbReference>
<accession>A0A4Y8Q4I3</accession>
<name>A0A4Y8Q4I3_9BACL</name>
<evidence type="ECO:0000313" key="1">
    <source>
        <dbReference type="EMBL" id="TFE88933.1"/>
    </source>
</evidence>
<reference evidence="1 2" key="1">
    <citation type="submission" date="2017-03" db="EMBL/GenBank/DDBJ databases">
        <title>Isolation of Levoglucosan Utilizing Bacteria.</title>
        <authorList>
            <person name="Arya A.S."/>
        </authorList>
    </citation>
    <scope>NUCLEOTIDE SEQUENCE [LARGE SCALE GENOMIC DNA]</scope>
    <source>
        <strain evidence="1 2">MEC069</strain>
    </source>
</reference>
<evidence type="ECO:0000313" key="2">
    <source>
        <dbReference type="Proteomes" id="UP000298246"/>
    </source>
</evidence>
<proteinExistence type="predicted"/>
<dbReference type="AlphaFoldDB" id="A0A4Y8Q4I3"/>
<protein>
    <submittedName>
        <fullName evidence="1">Uncharacterized protein</fullName>
    </submittedName>
</protein>
<dbReference type="EMBL" id="MYFO01000008">
    <property type="protein sequence ID" value="TFE88933.1"/>
    <property type="molecule type" value="Genomic_DNA"/>
</dbReference>
<dbReference type="Pfam" id="PF20074">
    <property type="entry name" value="DUF6470"/>
    <property type="match status" value="1"/>
</dbReference>
<dbReference type="OrthoDB" id="2112831at2"/>
<organism evidence="1 2">
    <name type="scientific">Paenibacillus athensensis</name>
    <dbReference type="NCBI Taxonomy" id="1967502"/>
    <lineage>
        <taxon>Bacteria</taxon>
        <taxon>Bacillati</taxon>
        <taxon>Bacillota</taxon>
        <taxon>Bacilli</taxon>
        <taxon>Bacillales</taxon>
        <taxon>Paenibacillaceae</taxon>
        <taxon>Paenibacillus</taxon>
    </lineage>
</organism>
<sequence length="190" mass="21454">MPSIPQIQIRQQPALLGIDADLGTQDIKQPRPTYEMENPAARLEIRQPRGDLEIDQSRAWDALGQGPILQAMNRIYSQAHNVAMQGIARIVENGNRLAAINIKGANPIADIAEQLQFEHPEFDYYGEASYDNVDITYTPHKPEIDVTPNKVNVNARVNPPEVNYNRGKLDIYMQQYPKVEISVPQIDLKL</sequence>
<dbReference type="Proteomes" id="UP000298246">
    <property type="component" value="Unassembled WGS sequence"/>
</dbReference>